<dbReference type="AlphaFoldDB" id="A0A0Q0GPA1"/>
<protein>
    <submittedName>
        <fullName evidence="2">Transcription regulator preotein</fullName>
    </submittedName>
</protein>
<dbReference type="EMBL" id="LJRI01000003">
    <property type="protein sequence ID" value="KPZ15600.1"/>
    <property type="molecule type" value="Genomic_DNA"/>
</dbReference>
<evidence type="ECO:0000313" key="3">
    <source>
        <dbReference type="Proteomes" id="UP000050384"/>
    </source>
</evidence>
<dbReference type="Proteomes" id="UP000050384">
    <property type="component" value="Unassembled WGS sequence"/>
</dbReference>
<comment type="caution">
    <text evidence="2">The sequence shown here is derived from an EMBL/GenBank/DDBJ whole genome shotgun (WGS) entry which is preliminary data.</text>
</comment>
<accession>A0A0Q0GPA1</accession>
<proteinExistence type="predicted"/>
<gene>
    <name evidence="2" type="ORF">ALO94_200951</name>
</gene>
<evidence type="ECO:0000313" key="2">
    <source>
        <dbReference type="EMBL" id="KPZ15600.1"/>
    </source>
</evidence>
<name>A0A0Q0GPA1_PSESX</name>
<reference evidence="2 3" key="1">
    <citation type="submission" date="2015-09" db="EMBL/GenBank/DDBJ databases">
        <title>Genome announcement of multiple Pseudomonas syringae strains.</title>
        <authorList>
            <person name="Thakur S."/>
            <person name="Wang P.W."/>
            <person name="Gong Y."/>
            <person name="Weir B.S."/>
            <person name="Guttman D.S."/>
        </authorList>
    </citation>
    <scope>NUCLEOTIDE SEQUENCE [LARGE SCALE GENOMIC DNA]</scope>
    <source>
        <strain evidence="2 3">ICMP16929</strain>
    </source>
</reference>
<feature type="region of interest" description="Disordered" evidence="1">
    <location>
        <begin position="143"/>
        <end position="174"/>
    </location>
</feature>
<evidence type="ECO:0000256" key="1">
    <source>
        <dbReference type="SAM" id="MobiDB-lite"/>
    </source>
</evidence>
<sequence>MRLAGIQAALDFLFREQQGTTVVTRGFAFGLLLGAHLVEFFGGTETREGMAQFDQLLRVFLVDIAPFALTIRTVWTADVRAFAPFDAQPAQCVENLLFGLAGRAQLIGVFNAQNKLAAVLFGKAVVEQRDVGRADVRVAGGRWRDAGTNGGHGKSRNRSIKRGMLTGRGHAAPA</sequence>
<organism evidence="2 3">
    <name type="scientific">Pseudomonas syringae pv. spinaceae</name>
    <dbReference type="NCBI Taxonomy" id="264459"/>
    <lineage>
        <taxon>Bacteria</taxon>
        <taxon>Pseudomonadati</taxon>
        <taxon>Pseudomonadota</taxon>
        <taxon>Gammaproteobacteria</taxon>
        <taxon>Pseudomonadales</taxon>
        <taxon>Pseudomonadaceae</taxon>
        <taxon>Pseudomonas</taxon>
        <taxon>Pseudomonas syringae</taxon>
    </lineage>
</organism>